<evidence type="ECO:0000256" key="8">
    <source>
        <dbReference type="ARBA" id="ARBA00081396"/>
    </source>
</evidence>
<dbReference type="InterPro" id="IPR035974">
    <property type="entry name" value="Rap/Ran-GAP_sf"/>
</dbReference>
<dbReference type="Pfam" id="PF21022">
    <property type="entry name" value="Rap-GAP_dimer"/>
    <property type="match status" value="1"/>
</dbReference>
<dbReference type="SUPFAM" id="SSF111347">
    <property type="entry name" value="Rap/Ran-GAP"/>
    <property type="match status" value="1"/>
</dbReference>
<evidence type="ECO:0000256" key="12">
    <source>
        <dbReference type="SAM" id="Phobius"/>
    </source>
</evidence>
<dbReference type="GO" id="GO:0005524">
    <property type="term" value="F:ATP binding"/>
    <property type="evidence" value="ECO:0007669"/>
    <property type="project" value="InterPro"/>
</dbReference>
<evidence type="ECO:0000256" key="9">
    <source>
        <dbReference type="ARBA" id="ARBA00082109"/>
    </source>
</evidence>
<feature type="region of interest" description="Disordered" evidence="11">
    <location>
        <begin position="1"/>
        <end position="29"/>
    </location>
</feature>
<dbReference type="FunFam" id="3.40.30.10:FF:000096">
    <property type="entry name" value="Glutathione S-transferase kappa"/>
    <property type="match status" value="1"/>
</dbReference>
<evidence type="ECO:0000256" key="7">
    <source>
        <dbReference type="ARBA" id="ARBA00080274"/>
    </source>
</evidence>
<evidence type="ECO:0000256" key="1">
    <source>
        <dbReference type="ARBA" id="ARBA00006494"/>
    </source>
</evidence>
<accession>A0A4V6XYU4</accession>
<proteinExistence type="inferred from homology"/>
<comment type="catalytic activity">
    <reaction evidence="5">
        <text>RX + glutathione = an S-substituted glutathione + a halide anion + H(+)</text>
        <dbReference type="Rhea" id="RHEA:16437"/>
        <dbReference type="ChEBI" id="CHEBI:15378"/>
        <dbReference type="ChEBI" id="CHEBI:16042"/>
        <dbReference type="ChEBI" id="CHEBI:17792"/>
        <dbReference type="ChEBI" id="CHEBI:57925"/>
        <dbReference type="ChEBI" id="CHEBI:90779"/>
        <dbReference type="EC" id="2.5.1.18"/>
    </reaction>
</comment>
<dbReference type="InterPro" id="IPR050989">
    <property type="entry name" value="Rap1_Ran_GAP"/>
</dbReference>
<evidence type="ECO:0000259" key="13">
    <source>
        <dbReference type="PROSITE" id="PS50011"/>
    </source>
</evidence>
<dbReference type="STRING" id="240159.A0A4V6XYU4"/>
<dbReference type="InterPro" id="IPR036249">
    <property type="entry name" value="Thioredoxin-like_sf"/>
</dbReference>
<feature type="domain" description="Protein kinase" evidence="13">
    <location>
        <begin position="731"/>
        <end position="964"/>
    </location>
</feature>
<dbReference type="EMBL" id="CM014091">
    <property type="protein sequence ID" value="TKS82202.1"/>
    <property type="molecule type" value="Genomic_DNA"/>
</dbReference>
<keyword evidence="12" id="KW-1133">Transmembrane helix</keyword>
<dbReference type="PROSITE" id="PS50011">
    <property type="entry name" value="PROTEIN_KINASE_DOM"/>
    <property type="match status" value="1"/>
</dbReference>
<keyword evidence="12" id="KW-0472">Membrane</keyword>
<evidence type="ECO:0000256" key="10">
    <source>
        <dbReference type="ARBA" id="ARBA00083519"/>
    </source>
</evidence>
<dbReference type="GO" id="GO:0005096">
    <property type="term" value="F:GTPase activator activity"/>
    <property type="evidence" value="ECO:0007669"/>
    <property type="project" value="UniProtKB-KW"/>
</dbReference>
<keyword evidence="3" id="KW-0343">GTPase activation</keyword>
<dbReference type="AlphaFoldDB" id="A0A4V6XYU4"/>
<dbReference type="InterPro" id="IPR000331">
    <property type="entry name" value="Rap/Ran_GAP_dom"/>
</dbReference>
<dbReference type="InterPro" id="IPR001245">
    <property type="entry name" value="Ser-Thr/Tyr_kinase_cat_dom"/>
</dbReference>
<dbReference type="Pfam" id="PF01323">
    <property type="entry name" value="DSBA"/>
    <property type="match status" value="1"/>
</dbReference>
<dbReference type="SUPFAM" id="SSF52833">
    <property type="entry name" value="Thioredoxin-like"/>
    <property type="match status" value="1"/>
</dbReference>
<evidence type="ECO:0000256" key="11">
    <source>
        <dbReference type="SAM" id="MobiDB-lite"/>
    </source>
</evidence>
<reference evidence="15 16" key="1">
    <citation type="submission" date="2019-01" db="EMBL/GenBank/DDBJ databases">
        <title>Genome Assembly of Collichthys lucidus.</title>
        <authorList>
            <person name="Cai M."/>
            <person name="Xiao S."/>
        </authorList>
    </citation>
    <scope>NUCLEOTIDE SEQUENCE [LARGE SCALE GENOMIC DNA]</scope>
    <source>
        <strain evidence="15">JT15FE1705JMU</strain>
        <tissue evidence="15">Muscle</tissue>
    </source>
</reference>
<dbReference type="GO" id="GO:0016491">
    <property type="term" value="F:oxidoreductase activity"/>
    <property type="evidence" value="ECO:0007669"/>
    <property type="project" value="InterPro"/>
</dbReference>
<dbReference type="GO" id="GO:0004672">
    <property type="term" value="F:protein kinase activity"/>
    <property type="evidence" value="ECO:0007669"/>
    <property type="project" value="InterPro"/>
</dbReference>
<dbReference type="Gene3D" id="3.40.30.10">
    <property type="entry name" value="Glutaredoxin"/>
    <property type="match status" value="1"/>
</dbReference>
<sequence>MEGRPESAEDNILDILDSPTTESKPFLSASSNQRDTELFEIIEKLQIFSEHIRSERTGHVLSASTLDLSVSIKCEHRDNKSEHEKEKSCSQTENSQLLTIGGDLLLILPSKLGGYWVDPPLDRLVDVSPTSSHHGLDPESYDIMERDAEAKIYHEFFRSRYHHSFTAVDPSLGPLVLSVCLEDEENKLRAPELITAFDEHRVSPNFKFGILCQKDRQLQRKRHIGNDIVALVYQEGQTPFLSDVIKSHFLHCFLVVRRIQKEEQTGEPAYQVSVTAREDVPPFGPVLPDPPIFTDRLLLREFLLTKLINAEISCYKAQQFSRLELRTRSSLLESLQAELSTRSQCMMGDPSLSALPSSEGVRGVSEGSGGFIENFKRAIRVRSHSFETLGVPRKSGSSGSQKPKVMCRYRQVWNIELKLRPAFLGGIMHGAGNKPPGLVPNKFLYMSKDLNRLAGYFGVPLQSPSDPFEAMFNKGSLSAMRFVTAVQEREKDGDKQVEQVCRELWKRIWSDDKDITEPGSLSEAAMKAGLSDSEIKEALELSTTKEIKDKLKRVTQEALDHGAFGLPLLVCHVNGKPEVFFGSDRFELMAHCIEIRVYEQEVIVVPILLLSIFMVTLVFILLLRFCPEKVDRIRLKPSKPVTRRVLHGIDAPPGINALEGESIALDMPSSYSTFHPPTTYPTKNYSTSVVTPSFPPSPPPQPIKPSFTPVVQPRELPRQRLPESFNLVTSLPVAFSLRSDSSVSLYRARMENRNVVLRVLKDNADATERHSFLGFASFLSQLGPHPFLPELLGVVSLRAPLVTVVEELEHRDLLSLLWRCRQEFLHNKDILHGNVCARSVLVSKEYTAKLWGLHGVYTRKNHGATQRDDPSMKKWQAPEVLARRSTGPSSDIWSFGVLLYEMATLGEAPFAEISVNELLQFHQRGKSLKKPSNCSNTLYSVIKACCQWKDQDRPMLPEVSRKLVSGEKSASDKVLKVAGTVNIERYLQEAGYGETNSYTVF</sequence>
<dbReference type="Pfam" id="PF07714">
    <property type="entry name" value="PK_Tyr_Ser-Thr"/>
    <property type="match status" value="1"/>
</dbReference>
<name>A0A4V6XYU4_COLLU</name>
<protein>
    <recommendedName>
        <fullName evidence="6">Glutathione S-transferase kappa 1</fullName>
        <ecNumber evidence="2">2.5.1.18</ecNumber>
    </recommendedName>
    <alternativeName>
        <fullName evidence="9">GST 13-13</fullName>
    </alternativeName>
    <alternativeName>
        <fullName evidence="10">GST class-kappa</fullName>
    </alternativeName>
    <alternativeName>
        <fullName evidence="7">GSTK1-1</fullName>
    </alternativeName>
    <alternativeName>
        <fullName evidence="8">Glutathione S-transferase subunit 13</fullName>
    </alternativeName>
</protein>
<keyword evidence="16" id="KW-1185">Reference proteome</keyword>
<dbReference type="PROSITE" id="PS50085">
    <property type="entry name" value="RAPGAP"/>
    <property type="match status" value="1"/>
</dbReference>
<gene>
    <name evidence="15" type="ORF">D9C73_016311</name>
</gene>
<dbReference type="PANTHER" id="PTHR15711:SF1">
    <property type="entry name" value="RAP1 GTPASE-ACTIVATING PROTEIN 1-LIKE"/>
    <property type="match status" value="1"/>
</dbReference>
<keyword evidence="4 15" id="KW-0808">Transferase</keyword>
<dbReference type="InterPro" id="IPR011009">
    <property type="entry name" value="Kinase-like_dom_sf"/>
</dbReference>
<dbReference type="SUPFAM" id="SSF56112">
    <property type="entry name" value="Protein kinase-like (PK-like)"/>
    <property type="match status" value="1"/>
</dbReference>
<dbReference type="InterPro" id="IPR001853">
    <property type="entry name" value="DSBA-like_thioredoxin_dom"/>
</dbReference>
<feature type="compositionally biased region" description="Polar residues" evidence="11">
    <location>
        <begin position="18"/>
        <end position="29"/>
    </location>
</feature>
<dbReference type="Gene3D" id="1.10.510.10">
    <property type="entry name" value="Transferase(Phosphotransferase) domain 1"/>
    <property type="match status" value="1"/>
</dbReference>
<evidence type="ECO:0000256" key="5">
    <source>
        <dbReference type="ARBA" id="ARBA00047960"/>
    </source>
</evidence>
<dbReference type="PANTHER" id="PTHR15711">
    <property type="entry name" value="RAP GTPASE-ACTIVATING PROTEIN"/>
    <property type="match status" value="1"/>
</dbReference>
<evidence type="ECO:0000313" key="16">
    <source>
        <dbReference type="Proteomes" id="UP000298787"/>
    </source>
</evidence>
<feature type="domain" description="Rap-GAP" evidence="14">
    <location>
        <begin position="54"/>
        <end position="335"/>
    </location>
</feature>
<evidence type="ECO:0000256" key="6">
    <source>
        <dbReference type="ARBA" id="ARBA00073833"/>
    </source>
</evidence>
<dbReference type="GO" id="GO:0004364">
    <property type="term" value="F:glutathione transferase activity"/>
    <property type="evidence" value="ECO:0007669"/>
    <property type="project" value="UniProtKB-EC"/>
</dbReference>
<organism evidence="15 16">
    <name type="scientific">Collichthys lucidus</name>
    <name type="common">Big head croaker</name>
    <name type="synonym">Sciaena lucida</name>
    <dbReference type="NCBI Taxonomy" id="240159"/>
    <lineage>
        <taxon>Eukaryota</taxon>
        <taxon>Metazoa</taxon>
        <taxon>Chordata</taxon>
        <taxon>Craniata</taxon>
        <taxon>Vertebrata</taxon>
        <taxon>Euteleostomi</taxon>
        <taxon>Actinopterygii</taxon>
        <taxon>Neopterygii</taxon>
        <taxon>Teleostei</taxon>
        <taxon>Neoteleostei</taxon>
        <taxon>Acanthomorphata</taxon>
        <taxon>Eupercaria</taxon>
        <taxon>Sciaenidae</taxon>
        <taxon>Collichthys</taxon>
    </lineage>
</organism>
<dbReference type="Gene3D" id="3.40.50.11210">
    <property type="entry name" value="Rap/Ran-GAP"/>
    <property type="match status" value="1"/>
</dbReference>
<dbReference type="EC" id="2.5.1.18" evidence="2"/>
<dbReference type="Proteomes" id="UP000298787">
    <property type="component" value="Chromosome 14"/>
</dbReference>
<keyword evidence="12" id="KW-0812">Transmembrane</keyword>
<evidence type="ECO:0000256" key="2">
    <source>
        <dbReference type="ARBA" id="ARBA00012452"/>
    </source>
</evidence>
<dbReference type="GO" id="GO:0005737">
    <property type="term" value="C:cytoplasm"/>
    <property type="evidence" value="ECO:0007669"/>
    <property type="project" value="UniProtKB-ARBA"/>
</dbReference>
<evidence type="ECO:0000313" key="15">
    <source>
        <dbReference type="EMBL" id="TKS82202.1"/>
    </source>
</evidence>
<feature type="transmembrane region" description="Helical" evidence="12">
    <location>
        <begin position="603"/>
        <end position="626"/>
    </location>
</feature>
<dbReference type="Pfam" id="PF02145">
    <property type="entry name" value="Rap_GAP"/>
    <property type="match status" value="1"/>
</dbReference>
<evidence type="ECO:0000259" key="14">
    <source>
        <dbReference type="PROSITE" id="PS50085"/>
    </source>
</evidence>
<evidence type="ECO:0000256" key="3">
    <source>
        <dbReference type="ARBA" id="ARBA00022468"/>
    </source>
</evidence>
<dbReference type="InterPro" id="IPR000719">
    <property type="entry name" value="Prot_kinase_dom"/>
</dbReference>
<evidence type="ECO:0000256" key="4">
    <source>
        <dbReference type="ARBA" id="ARBA00022679"/>
    </source>
</evidence>
<dbReference type="GO" id="GO:0051056">
    <property type="term" value="P:regulation of small GTPase mediated signal transduction"/>
    <property type="evidence" value="ECO:0007669"/>
    <property type="project" value="InterPro"/>
</dbReference>
<comment type="similarity">
    <text evidence="1">Belongs to the GST superfamily. Kappa family.</text>
</comment>